<organism evidence="1 2">
    <name type="scientific">Araneus ventricosus</name>
    <name type="common">Orbweaver spider</name>
    <name type="synonym">Epeira ventricosa</name>
    <dbReference type="NCBI Taxonomy" id="182803"/>
    <lineage>
        <taxon>Eukaryota</taxon>
        <taxon>Metazoa</taxon>
        <taxon>Ecdysozoa</taxon>
        <taxon>Arthropoda</taxon>
        <taxon>Chelicerata</taxon>
        <taxon>Arachnida</taxon>
        <taxon>Araneae</taxon>
        <taxon>Araneomorphae</taxon>
        <taxon>Entelegynae</taxon>
        <taxon>Araneoidea</taxon>
        <taxon>Araneidae</taxon>
        <taxon>Araneus</taxon>
    </lineage>
</organism>
<comment type="caution">
    <text evidence="1">The sequence shown here is derived from an EMBL/GenBank/DDBJ whole genome shotgun (WGS) entry which is preliminary data.</text>
</comment>
<dbReference type="Proteomes" id="UP000499080">
    <property type="component" value="Unassembled WGS sequence"/>
</dbReference>
<accession>A0A4Y2NU45</accession>
<proteinExistence type="predicted"/>
<name>A0A4Y2NU45_ARAVE</name>
<reference evidence="1 2" key="1">
    <citation type="journal article" date="2019" name="Sci. Rep.">
        <title>Orb-weaving spider Araneus ventricosus genome elucidates the spidroin gene catalogue.</title>
        <authorList>
            <person name="Kono N."/>
            <person name="Nakamura H."/>
            <person name="Ohtoshi R."/>
            <person name="Moran D.A.P."/>
            <person name="Shinohara A."/>
            <person name="Yoshida Y."/>
            <person name="Fujiwara M."/>
            <person name="Mori M."/>
            <person name="Tomita M."/>
            <person name="Arakawa K."/>
        </authorList>
    </citation>
    <scope>NUCLEOTIDE SEQUENCE [LARGE SCALE GENOMIC DNA]</scope>
</reference>
<keyword evidence="2" id="KW-1185">Reference proteome</keyword>
<evidence type="ECO:0000313" key="2">
    <source>
        <dbReference type="Proteomes" id="UP000499080"/>
    </source>
</evidence>
<dbReference type="EMBL" id="BGPR01129834">
    <property type="protein sequence ID" value="GBN43098.1"/>
    <property type="molecule type" value="Genomic_DNA"/>
</dbReference>
<evidence type="ECO:0000313" key="1">
    <source>
        <dbReference type="EMBL" id="GBN43098.1"/>
    </source>
</evidence>
<dbReference type="AlphaFoldDB" id="A0A4Y2NU45"/>
<protein>
    <submittedName>
        <fullName evidence="1">Uncharacterized protein</fullName>
    </submittedName>
</protein>
<sequence length="140" mass="15400">MALSGFRSGRLSYSNCRPHRFIVGKRRFHRPYSFGMKRRVVPSIAKRRRAIGGAVPVSINWCCRSVAALVAASDQTVYLEISNLQATTGIDGQHKFCRPCPLGGRSVGTPSMAERRPVSAIAVHVHPTGFRPFRHSPPCG</sequence>
<gene>
    <name evidence="1" type="ORF">AVEN_71035_1</name>
</gene>